<dbReference type="PIRSF" id="PIRSF000410">
    <property type="entry name" value="CheR"/>
    <property type="match status" value="1"/>
</dbReference>
<dbReference type="SMART" id="SM00138">
    <property type="entry name" value="MeTrc"/>
    <property type="match status" value="1"/>
</dbReference>
<evidence type="ECO:0000256" key="1">
    <source>
        <dbReference type="ARBA" id="ARBA00001541"/>
    </source>
</evidence>
<dbReference type="InterPro" id="IPR029063">
    <property type="entry name" value="SAM-dependent_MTases_sf"/>
</dbReference>
<dbReference type="AlphaFoldDB" id="A0A7W9AP90"/>
<keyword evidence="3 5" id="KW-0808">Transferase</keyword>
<dbReference type="InterPro" id="IPR022642">
    <property type="entry name" value="CheR_C"/>
</dbReference>
<dbReference type="GO" id="GO:0032259">
    <property type="term" value="P:methylation"/>
    <property type="evidence" value="ECO:0007669"/>
    <property type="project" value="UniProtKB-KW"/>
</dbReference>
<dbReference type="Gene3D" id="1.10.155.10">
    <property type="entry name" value="Chemotaxis receptor methyltransferase CheR, N-terminal domain"/>
    <property type="match status" value="1"/>
</dbReference>
<dbReference type="Proteomes" id="UP000557739">
    <property type="component" value="Unassembled WGS sequence"/>
</dbReference>
<feature type="binding site" evidence="6">
    <location>
        <begin position="231"/>
        <end position="232"/>
    </location>
    <ligand>
        <name>S-adenosyl-L-methionine</name>
        <dbReference type="ChEBI" id="CHEBI:59789"/>
    </ligand>
</feature>
<protein>
    <recommendedName>
        <fullName evidence="5">Chemotaxis protein methyltransferase</fullName>
        <ecNumber evidence="5">2.1.1.80</ecNumber>
    </recommendedName>
</protein>
<dbReference type="PANTHER" id="PTHR24422:SF19">
    <property type="entry name" value="CHEMOTAXIS PROTEIN METHYLTRANSFERASE"/>
    <property type="match status" value="1"/>
</dbReference>
<comment type="catalytic activity">
    <reaction evidence="1 5">
        <text>L-glutamyl-[protein] + S-adenosyl-L-methionine = [protein]-L-glutamate 5-O-methyl ester + S-adenosyl-L-homocysteine</text>
        <dbReference type="Rhea" id="RHEA:24452"/>
        <dbReference type="Rhea" id="RHEA-COMP:10208"/>
        <dbReference type="Rhea" id="RHEA-COMP:10311"/>
        <dbReference type="ChEBI" id="CHEBI:29973"/>
        <dbReference type="ChEBI" id="CHEBI:57856"/>
        <dbReference type="ChEBI" id="CHEBI:59789"/>
        <dbReference type="ChEBI" id="CHEBI:82795"/>
        <dbReference type="EC" id="2.1.1.80"/>
    </reaction>
</comment>
<feature type="binding site" evidence="6">
    <location>
        <position position="88"/>
    </location>
    <ligand>
        <name>S-adenosyl-L-methionine</name>
        <dbReference type="ChEBI" id="CHEBI:59789"/>
    </ligand>
</feature>
<feature type="binding site" evidence="6">
    <location>
        <position position="130"/>
    </location>
    <ligand>
        <name>S-adenosyl-L-methionine</name>
        <dbReference type="ChEBI" id="CHEBI:59789"/>
    </ligand>
</feature>
<dbReference type="InterPro" id="IPR022641">
    <property type="entry name" value="CheR_N"/>
</dbReference>
<comment type="function">
    <text evidence="5">Methylation of the membrane-bound methyl-accepting chemotaxis proteins (MCP) to form gamma-glutamyl methyl ester residues in MCP.</text>
</comment>
<dbReference type="InterPro" id="IPR000780">
    <property type="entry name" value="CheR_MeTrfase"/>
</dbReference>
<accession>A0A7W9AP90</accession>
<dbReference type="EMBL" id="JACIJJ010000001">
    <property type="protein sequence ID" value="MBB5697886.1"/>
    <property type="molecule type" value="Genomic_DNA"/>
</dbReference>
<feature type="binding site" evidence="6">
    <location>
        <position position="160"/>
    </location>
    <ligand>
        <name>S-adenosyl-L-methionine</name>
        <dbReference type="ChEBI" id="CHEBI:59789"/>
    </ligand>
</feature>
<comment type="caution">
    <text evidence="8">The sequence shown here is derived from an EMBL/GenBank/DDBJ whole genome shotgun (WGS) entry which is preliminary data.</text>
</comment>
<evidence type="ECO:0000259" key="7">
    <source>
        <dbReference type="PROSITE" id="PS50123"/>
    </source>
</evidence>
<name>A0A7W9AP90_9SPHN</name>
<feature type="binding site" evidence="6">
    <location>
        <begin position="214"/>
        <end position="215"/>
    </location>
    <ligand>
        <name>S-adenosyl-L-methionine</name>
        <dbReference type="ChEBI" id="CHEBI:59789"/>
    </ligand>
</feature>
<dbReference type="InterPro" id="IPR036804">
    <property type="entry name" value="CheR_N_sf"/>
</dbReference>
<dbReference type="SUPFAM" id="SSF47757">
    <property type="entry name" value="Chemotaxis receptor methyltransferase CheR, N-terminal domain"/>
    <property type="match status" value="1"/>
</dbReference>
<evidence type="ECO:0000256" key="2">
    <source>
        <dbReference type="ARBA" id="ARBA00022603"/>
    </source>
</evidence>
<sequence length="288" mass="32023">MRVVSVAAAIAAPEPRDLSPEDFAAVARMAHAHAGIVLHPGKRVLVSSRLAKLVRAHGSRDIGEYIQHISHDARARTAAIEALTTNHTRFFREDHHFRHFDEVLRPEIVGALEKGRRVRMWSAGSSSGEEVYSLAMTLLGSNEREGRRILTRDVAMLATDLNAQVLETGRAGRYAAEAAAAIPEPLGRLWTERTGDALTIRREVRDIVHFRQLNLLGEWPIAGQFHAIFCRNTMIYFDAATNERLQCRLAEKLLPGGYLYIGHSERLLGEAAGMLRPVGQTVFRKVPA</sequence>
<gene>
    <name evidence="8" type="ORF">FHR19_001211</name>
</gene>
<evidence type="ECO:0000313" key="8">
    <source>
        <dbReference type="EMBL" id="MBB5697886.1"/>
    </source>
</evidence>
<dbReference type="Gene3D" id="3.40.50.150">
    <property type="entry name" value="Vaccinia Virus protein VP39"/>
    <property type="match status" value="1"/>
</dbReference>
<dbReference type="InterPro" id="IPR050903">
    <property type="entry name" value="Bact_Chemotaxis_MeTrfase"/>
</dbReference>
<keyword evidence="2 5" id="KW-0489">Methyltransferase</keyword>
<proteinExistence type="predicted"/>
<evidence type="ECO:0000256" key="5">
    <source>
        <dbReference type="PIRNR" id="PIRNR000410"/>
    </source>
</evidence>
<feature type="domain" description="CheR-type methyltransferase" evidence="7">
    <location>
        <begin position="11"/>
        <end position="288"/>
    </location>
</feature>
<keyword evidence="4 5" id="KW-0949">S-adenosyl-L-methionine</keyword>
<evidence type="ECO:0000256" key="3">
    <source>
        <dbReference type="ARBA" id="ARBA00022679"/>
    </source>
</evidence>
<organism evidence="8 9">
    <name type="scientific">Sphingomonas yantingensis</name>
    <dbReference type="NCBI Taxonomy" id="1241761"/>
    <lineage>
        <taxon>Bacteria</taxon>
        <taxon>Pseudomonadati</taxon>
        <taxon>Pseudomonadota</taxon>
        <taxon>Alphaproteobacteria</taxon>
        <taxon>Sphingomonadales</taxon>
        <taxon>Sphingomonadaceae</taxon>
        <taxon>Sphingomonas</taxon>
    </lineage>
</organism>
<dbReference type="PANTHER" id="PTHR24422">
    <property type="entry name" value="CHEMOTAXIS PROTEIN METHYLTRANSFERASE"/>
    <property type="match status" value="1"/>
</dbReference>
<evidence type="ECO:0000256" key="4">
    <source>
        <dbReference type="ARBA" id="ARBA00022691"/>
    </source>
</evidence>
<dbReference type="InterPro" id="IPR026024">
    <property type="entry name" value="Chemotaxis_MeTrfase_CheR"/>
</dbReference>
<evidence type="ECO:0000256" key="6">
    <source>
        <dbReference type="PIRSR" id="PIRSR000410-1"/>
    </source>
</evidence>
<dbReference type="EC" id="2.1.1.80" evidence="5"/>
<dbReference type="Pfam" id="PF03705">
    <property type="entry name" value="CheR_N"/>
    <property type="match status" value="1"/>
</dbReference>
<feature type="binding site" evidence="6">
    <location>
        <position position="92"/>
    </location>
    <ligand>
        <name>S-adenosyl-L-methionine</name>
        <dbReference type="ChEBI" id="CHEBI:59789"/>
    </ligand>
</feature>
<feature type="binding site" evidence="6">
    <location>
        <position position="86"/>
    </location>
    <ligand>
        <name>S-adenosyl-L-methionine</name>
        <dbReference type="ChEBI" id="CHEBI:59789"/>
    </ligand>
</feature>
<dbReference type="PRINTS" id="PR00996">
    <property type="entry name" value="CHERMTFRASE"/>
</dbReference>
<keyword evidence="9" id="KW-1185">Reference proteome</keyword>
<dbReference type="PROSITE" id="PS50123">
    <property type="entry name" value="CHER"/>
    <property type="match status" value="1"/>
</dbReference>
<evidence type="ECO:0000313" key="9">
    <source>
        <dbReference type="Proteomes" id="UP000557739"/>
    </source>
</evidence>
<dbReference type="RefSeq" id="WP_343053176.1">
    <property type="nucleotide sequence ID" value="NZ_JACIJJ010000001.1"/>
</dbReference>
<dbReference type="GO" id="GO:0008983">
    <property type="term" value="F:protein-glutamate O-methyltransferase activity"/>
    <property type="evidence" value="ECO:0007669"/>
    <property type="project" value="UniProtKB-EC"/>
</dbReference>
<reference evidence="8 9" key="1">
    <citation type="submission" date="2020-08" db="EMBL/GenBank/DDBJ databases">
        <title>Genomic Encyclopedia of Type Strains, Phase IV (KMG-IV): sequencing the most valuable type-strain genomes for metagenomic binning, comparative biology and taxonomic classification.</title>
        <authorList>
            <person name="Goeker M."/>
        </authorList>
    </citation>
    <scope>NUCLEOTIDE SEQUENCE [LARGE SCALE GENOMIC DNA]</scope>
    <source>
        <strain evidence="8 9">DSM 27244</strain>
    </source>
</reference>
<dbReference type="SUPFAM" id="SSF53335">
    <property type="entry name" value="S-adenosyl-L-methionine-dependent methyltransferases"/>
    <property type="match status" value="1"/>
</dbReference>
<dbReference type="Pfam" id="PF01739">
    <property type="entry name" value="CheR"/>
    <property type="match status" value="1"/>
</dbReference>